<dbReference type="OrthoDB" id="318678at2759"/>
<feature type="signal peptide" evidence="2">
    <location>
        <begin position="1"/>
        <end position="17"/>
    </location>
</feature>
<evidence type="ECO:0000256" key="1">
    <source>
        <dbReference type="SAM" id="Phobius"/>
    </source>
</evidence>
<gene>
    <name evidence="3" type="ORF">SteCoe_19306</name>
</gene>
<dbReference type="AlphaFoldDB" id="A0A1R2BUG8"/>
<feature type="chain" id="PRO_5012051358" evidence="2">
    <location>
        <begin position="18"/>
        <end position="76"/>
    </location>
</feature>
<evidence type="ECO:0000256" key="2">
    <source>
        <dbReference type="SAM" id="SignalP"/>
    </source>
</evidence>
<keyword evidence="1" id="KW-1133">Transmembrane helix</keyword>
<organism evidence="3 4">
    <name type="scientific">Stentor coeruleus</name>
    <dbReference type="NCBI Taxonomy" id="5963"/>
    <lineage>
        <taxon>Eukaryota</taxon>
        <taxon>Sar</taxon>
        <taxon>Alveolata</taxon>
        <taxon>Ciliophora</taxon>
        <taxon>Postciliodesmatophora</taxon>
        <taxon>Heterotrichea</taxon>
        <taxon>Heterotrichida</taxon>
        <taxon>Stentoridae</taxon>
        <taxon>Stentor</taxon>
    </lineage>
</organism>
<proteinExistence type="predicted"/>
<feature type="transmembrane region" description="Helical" evidence="1">
    <location>
        <begin position="27"/>
        <end position="49"/>
    </location>
</feature>
<name>A0A1R2BUG8_9CILI</name>
<keyword evidence="4" id="KW-1185">Reference proteome</keyword>
<reference evidence="3 4" key="1">
    <citation type="submission" date="2016-11" db="EMBL/GenBank/DDBJ databases">
        <title>The macronuclear genome of Stentor coeruleus: a giant cell with tiny introns.</title>
        <authorList>
            <person name="Slabodnick M."/>
            <person name="Ruby J.G."/>
            <person name="Reiff S.B."/>
            <person name="Swart E.C."/>
            <person name="Gosai S."/>
            <person name="Prabakaran S."/>
            <person name="Witkowska E."/>
            <person name="Larue G.E."/>
            <person name="Fisher S."/>
            <person name="Freeman R.M."/>
            <person name="Gunawardena J."/>
            <person name="Chu W."/>
            <person name="Stover N.A."/>
            <person name="Gregory B.D."/>
            <person name="Nowacki M."/>
            <person name="Derisi J."/>
            <person name="Roy S.W."/>
            <person name="Marshall W.F."/>
            <person name="Sood P."/>
        </authorList>
    </citation>
    <scope>NUCLEOTIDE SEQUENCE [LARGE SCALE GENOMIC DNA]</scope>
    <source>
        <strain evidence="3">WM001</strain>
    </source>
</reference>
<evidence type="ECO:0000313" key="3">
    <source>
        <dbReference type="EMBL" id="OMJ80453.1"/>
    </source>
</evidence>
<evidence type="ECO:0000313" key="4">
    <source>
        <dbReference type="Proteomes" id="UP000187209"/>
    </source>
</evidence>
<keyword evidence="1" id="KW-0812">Transmembrane</keyword>
<comment type="caution">
    <text evidence="3">The sequence shown here is derived from an EMBL/GenBank/DDBJ whole genome shotgun (WGS) entry which is preliminary data.</text>
</comment>
<keyword evidence="2" id="KW-0732">Signal</keyword>
<keyword evidence="1" id="KW-0472">Membrane</keyword>
<protein>
    <submittedName>
        <fullName evidence="3">Uncharacterized protein</fullName>
    </submittedName>
</protein>
<sequence>MVKSLIGLYVTLVTVLANVSETDTPNVGLTQICIWLPILLVFIVFASVYSMAYMDNGRDSLLYAKFLIADSDRERR</sequence>
<dbReference type="Proteomes" id="UP000187209">
    <property type="component" value="Unassembled WGS sequence"/>
</dbReference>
<dbReference type="EMBL" id="MPUH01000423">
    <property type="protein sequence ID" value="OMJ80453.1"/>
    <property type="molecule type" value="Genomic_DNA"/>
</dbReference>
<accession>A0A1R2BUG8</accession>